<dbReference type="InterPro" id="IPR011250">
    <property type="entry name" value="OMP/PagP_B-barrel"/>
</dbReference>
<dbReference type="Gene3D" id="2.40.160.20">
    <property type="match status" value="1"/>
</dbReference>
<reference evidence="3" key="1">
    <citation type="journal article" date="2015" name="Nature">
        <title>Complex archaea that bridge the gap between prokaryotes and eukaryotes.</title>
        <authorList>
            <person name="Spang A."/>
            <person name="Saw J.H."/>
            <person name="Jorgensen S.L."/>
            <person name="Zaremba-Niedzwiedzka K."/>
            <person name="Martijn J."/>
            <person name="Lind A.E."/>
            <person name="van Eijk R."/>
            <person name="Schleper C."/>
            <person name="Guy L."/>
            <person name="Ettema T.J."/>
        </authorList>
    </citation>
    <scope>NUCLEOTIDE SEQUENCE</scope>
</reference>
<gene>
    <name evidence="3" type="ORF">LCGC14_0214090</name>
</gene>
<evidence type="ECO:0000256" key="1">
    <source>
        <dbReference type="ARBA" id="ARBA00022729"/>
    </source>
</evidence>
<sequence>MLKKSLLAVALVGSVISGAQAADQVPNGYLFGNVGQSEADVSASDTEDTAFKIGAGIQLNPYIGVELQYVDLGEVSDDFFFGGSLAKASIATEGFGGNLVGTLPLDRFKLFGKVGYHQLESEAKLSYSGLSGSDSEKEWVTSYGVGASFAISNTFEVIAEAERYADVADEYDVDMISAGLRFNF</sequence>
<dbReference type="EMBL" id="LAZR01000099">
    <property type="protein sequence ID" value="KKN91934.1"/>
    <property type="molecule type" value="Genomic_DNA"/>
</dbReference>
<dbReference type="Pfam" id="PF13505">
    <property type="entry name" value="OMP_b-brl"/>
    <property type="match status" value="1"/>
</dbReference>
<evidence type="ECO:0000259" key="2">
    <source>
        <dbReference type="Pfam" id="PF13505"/>
    </source>
</evidence>
<evidence type="ECO:0000313" key="3">
    <source>
        <dbReference type="EMBL" id="KKN91934.1"/>
    </source>
</evidence>
<dbReference type="SUPFAM" id="SSF56925">
    <property type="entry name" value="OMPA-like"/>
    <property type="match status" value="1"/>
</dbReference>
<organism evidence="3">
    <name type="scientific">marine sediment metagenome</name>
    <dbReference type="NCBI Taxonomy" id="412755"/>
    <lineage>
        <taxon>unclassified sequences</taxon>
        <taxon>metagenomes</taxon>
        <taxon>ecological metagenomes</taxon>
    </lineage>
</organism>
<keyword evidence="1" id="KW-0732">Signal</keyword>
<proteinExistence type="predicted"/>
<protein>
    <recommendedName>
        <fullName evidence="2">Outer membrane protein beta-barrel domain-containing protein</fullName>
    </recommendedName>
</protein>
<comment type="caution">
    <text evidence="3">The sequence shown here is derived from an EMBL/GenBank/DDBJ whole genome shotgun (WGS) entry which is preliminary data.</text>
</comment>
<dbReference type="InterPro" id="IPR027385">
    <property type="entry name" value="Beta-barrel_OMP"/>
</dbReference>
<accession>A0A0F9UJV9</accession>
<name>A0A0F9UJV9_9ZZZZ</name>
<dbReference type="AlphaFoldDB" id="A0A0F9UJV9"/>
<feature type="domain" description="Outer membrane protein beta-barrel" evidence="2">
    <location>
        <begin position="8"/>
        <end position="184"/>
    </location>
</feature>